<proteinExistence type="predicted"/>
<keyword evidence="1" id="KW-1133">Transmembrane helix</keyword>
<gene>
    <name evidence="2" type="ORF">HXA33_04400</name>
</gene>
<evidence type="ECO:0000256" key="1">
    <source>
        <dbReference type="SAM" id="Phobius"/>
    </source>
</evidence>
<dbReference type="Pfam" id="PF26135">
    <property type="entry name" value="YuzI"/>
    <property type="match status" value="1"/>
</dbReference>
<dbReference type="Proteomes" id="UP001057753">
    <property type="component" value="Unassembled WGS sequence"/>
</dbReference>
<comment type="caution">
    <text evidence="2">The sequence shown here is derived from an EMBL/GenBank/DDBJ whole genome shotgun (WGS) entry which is preliminary data.</text>
</comment>
<dbReference type="OrthoDB" id="2972455at2"/>
<dbReference type="RefSeq" id="WP_078579769.1">
    <property type="nucleotide sequence ID" value="NZ_JABXYM010000001.1"/>
</dbReference>
<dbReference type="AlphaFoldDB" id="A0A9Q4FXX5"/>
<keyword evidence="1" id="KW-0812">Transmembrane</keyword>
<accession>A0A9Q4FXX5</accession>
<organism evidence="2 3">
    <name type="scientific">Salipaludibacillus agaradhaerens</name>
    <name type="common">Bacillus agaradhaerens</name>
    <dbReference type="NCBI Taxonomy" id="76935"/>
    <lineage>
        <taxon>Bacteria</taxon>
        <taxon>Bacillati</taxon>
        <taxon>Bacillota</taxon>
        <taxon>Bacilli</taxon>
        <taxon>Bacillales</taxon>
        <taxon>Bacillaceae</taxon>
    </lineage>
</organism>
<sequence length="75" mass="8727">MRLLLLIIGFSLAVFGGVSLVAYLNLLTVGFSLQDYILFLIQRVETYMFITGLLIIWIMEYLPLVKKKRKKNMKN</sequence>
<keyword evidence="1" id="KW-0472">Membrane</keyword>
<evidence type="ECO:0000313" key="2">
    <source>
        <dbReference type="EMBL" id="MCR6095776.1"/>
    </source>
</evidence>
<reference evidence="2" key="1">
    <citation type="submission" date="2020-06" db="EMBL/GenBank/DDBJ databases">
        <title>Insight into the genomes of haloalkaliphilic bacilli from Kenyan soda lakes.</title>
        <authorList>
            <person name="Mwirichia R."/>
            <person name="Villamizar G.C."/>
            <person name="Poehlein A."/>
            <person name="Mugweru J."/>
            <person name="Kipnyargis A."/>
            <person name="Kiplimo D."/>
            <person name="Orwa P."/>
            <person name="Daniel R."/>
        </authorList>
    </citation>
    <scope>NUCLEOTIDE SEQUENCE</scope>
    <source>
        <strain evidence="2">B1096_S55</strain>
    </source>
</reference>
<keyword evidence="3" id="KW-1185">Reference proteome</keyword>
<feature type="transmembrane region" description="Helical" evidence="1">
    <location>
        <begin position="46"/>
        <end position="65"/>
    </location>
</feature>
<evidence type="ECO:0000313" key="3">
    <source>
        <dbReference type="Proteomes" id="UP001057753"/>
    </source>
</evidence>
<dbReference type="EMBL" id="JABXYM010000001">
    <property type="protein sequence ID" value="MCR6095776.1"/>
    <property type="molecule type" value="Genomic_DNA"/>
</dbReference>
<protein>
    <submittedName>
        <fullName evidence="2">Uncharacterized protein</fullName>
    </submittedName>
</protein>
<name>A0A9Q4FXX5_SALAG</name>
<dbReference type="InterPro" id="IPR058887">
    <property type="entry name" value="YuzI-like"/>
</dbReference>